<gene>
    <name evidence="3" type="ORF">LTRI10_LOCUS34771</name>
</gene>
<sequence length="515" mass="57076">MASNGASSQHRAVEQENSLEKIKRQLASGSGRNLLQGPLLKRSETLRKWNERWVTLDPTTGKMEYKTKRSDATMKGSIVFDANSTITISPVNFHGLPKYDGCCFYIGTPQRKDYFLCAETPGAARAWVTTLQASQLVLKAHKEAVNSLSGNGSAKLGTVATVVAAANSTALECSREIEAAMQISLKNALGIVTNTPPDDPMDDLAIMKETLRVKDEELQNLARDIRARDSTIRDIAEKLNETAEAAEAAASAAHTMDEQRRVVFAEVERISKASQVQLESSKLKLKEYEEKLGALSKERDTLMKQRDSALEEAHLWRSELAKARERAVILEGAVVRAEEKVRVAEADAEVRLREAAQREQAALQEKQELLAYVNMLQEKLQRQQIDKKQIFEEKTESSDPVSRSPAQTKDMDLTDENVDKACLSESGENVLAVDHQANLRTIGDTQWSDIQATESRIADVREIRPPETETSSLDIQATESRIADVREIPPPETETSSLDIPVVVSTPETASIHRD</sequence>
<dbReference type="GO" id="GO:0005802">
    <property type="term" value="C:trans-Golgi network"/>
    <property type="evidence" value="ECO:0007669"/>
    <property type="project" value="TreeGrafter"/>
</dbReference>
<dbReference type="SMART" id="SM00233">
    <property type="entry name" value="PH"/>
    <property type="match status" value="1"/>
</dbReference>
<protein>
    <recommendedName>
        <fullName evidence="2">PH domain-containing protein</fullName>
    </recommendedName>
</protein>
<dbReference type="PROSITE" id="PS50003">
    <property type="entry name" value="PH_DOMAIN"/>
    <property type="match status" value="1"/>
</dbReference>
<dbReference type="Proteomes" id="UP001497516">
    <property type="component" value="Chromosome 6"/>
</dbReference>
<dbReference type="EMBL" id="OZ034819">
    <property type="protein sequence ID" value="CAL1394255.1"/>
    <property type="molecule type" value="Genomic_DNA"/>
</dbReference>
<dbReference type="PANTHER" id="PTHR22902:SF49">
    <property type="entry name" value="OS03G0666200 PROTEIN"/>
    <property type="match status" value="1"/>
</dbReference>
<feature type="region of interest" description="Disordered" evidence="1">
    <location>
        <begin position="391"/>
        <end position="414"/>
    </location>
</feature>
<dbReference type="CDD" id="cd00821">
    <property type="entry name" value="PH"/>
    <property type="match status" value="1"/>
</dbReference>
<dbReference type="InterPro" id="IPR001849">
    <property type="entry name" value="PH_domain"/>
</dbReference>
<evidence type="ECO:0000259" key="2">
    <source>
        <dbReference type="PROSITE" id="PS50003"/>
    </source>
</evidence>
<organism evidence="3 4">
    <name type="scientific">Linum trigynum</name>
    <dbReference type="NCBI Taxonomy" id="586398"/>
    <lineage>
        <taxon>Eukaryota</taxon>
        <taxon>Viridiplantae</taxon>
        <taxon>Streptophyta</taxon>
        <taxon>Embryophyta</taxon>
        <taxon>Tracheophyta</taxon>
        <taxon>Spermatophyta</taxon>
        <taxon>Magnoliopsida</taxon>
        <taxon>eudicotyledons</taxon>
        <taxon>Gunneridae</taxon>
        <taxon>Pentapetalae</taxon>
        <taxon>rosids</taxon>
        <taxon>fabids</taxon>
        <taxon>Malpighiales</taxon>
        <taxon>Linaceae</taxon>
        <taxon>Linum</taxon>
    </lineage>
</organism>
<evidence type="ECO:0000313" key="3">
    <source>
        <dbReference type="EMBL" id="CAL1394255.1"/>
    </source>
</evidence>
<feature type="region of interest" description="Disordered" evidence="1">
    <location>
        <begin position="487"/>
        <end position="515"/>
    </location>
</feature>
<dbReference type="SUPFAM" id="SSF50729">
    <property type="entry name" value="PH domain-like"/>
    <property type="match status" value="1"/>
</dbReference>
<feature type="domain" description="PH" evidence="2">
    <location>
        <begin position="32"/>
        <end position="136"/>
    </location>
</feature>
<dbReference type="InterPro" id="IPR045188">
    <property type="entry name" value="Boi1/Boi2-like"/>
</dbReference>
<dbReference type="GO" id="GO:0007032">
    <property type="term" value="P:endosome organization"/>
    <property type="evidence" value="ECO:0007669"/>
    <property type="project" value="TreeGrafter"/>
</dbReference>
<reference evidence="3 4" key="1">
    <citation type="submission" date="2024-04" db="EMBL/GenBank/DDBJ databases">
        <authorList>
            <person name="Fracassetti M."/>
        </authorList>
    </citation>
    <scope>NUCLEOTIDE SEQUENCE [LARGE SCALE GENOMIC DNA]</scope>
</reference>
<dbReference type="GO" id="GO:0042147">
    <property type="term" value="P:retrograde transport, endosome to Golgi"/>
    <property type="evidence" value="ECO:0007669"/>
    <property type="project" value="TreeGrafter"/>
</dbReference>
<dbReference type="InterPro" id="IPR011993">
    <property type="entry name" value="PH-like_dom_sf"/>
</dbReference>
<dbReference type="GO" id="GO:0005829">
    <property type="term" value="C:cytosol"/>
    <property type="evidence" value="ECO:0007669"/>
    <property type="project" value="GOC"/>
</dbReference>
<dbReference type="GO" id="GO:0001881">
    <property type="term" value="P:receptor recycling"/>
    <property type="evidence" value="ECO:0007669"/>
    <property type="project" value="TreeGrafter"/>
</dbReference>
<dbReference type="AlphaFoldDB" id="A0AAV2F980"/>
<evidence type="ECO:0000313" key="4">
    <source>
        <dbReference type="Proteomes" id="UP001497516"/>
    </source>
</evidence>
<feature type="compositionally biased region" description="Polar residues" evidence="1">
    <location>
        <begin position="398"/>
        <end position="407"/>
    </location>
</feature>
<dbReference type="GO" id="GO:0005769">
    <property type="term" value="C:early endosome"/>
    <property type="evidence" value="ECO:0007669"/>
    <property type="project" value="TreeGrafter"/>
</dbReference>
<dbReference type="Gene3D" id="2.30.29.30">
    <property type="entry name" value="Pleckstrin-homology domain (PH domain)/Phosphotyrosine-binding domain (PTB)"/>
    <property type="match status" value="1"/>
</dbReference>
<keyword evidence="4" id="KW-1185">Reference proteome</keyword>
<name>A0AAV2F980_9ROSI</name>
<dbReference type="PANTHER" id="PTHR22902">
    <property type="entry name" value="SESQUIPEDALIAN"/>
    <property type="match status" value="1"/>
</dbReference>
<dbReference type="Pfam" id="PF00169">
    <property type="entry name" value="PH"/>
    <property type="match status" value="1"/>
</dbReference>
<proteinExistence type="predicted"/>
<evidence type="ECO:0000256" key="1">
    <source>
        <dbReference type="SAM" id="MobiDB-lite"/>
    </source>
</evidence>
<dbReference type="FunFam" id="2.30.29.30:FF:000234">
    <property type="entry name" value="Pleckstrin homology (PH) domain-containing protein"/>
    <property type="match status" value="1"/>
</dbReference>
<accession>A0AAV2F980</accession>
<dbReference type="GO" id="GO:0055037">
    <property type="term" value="C:recycling endosome"/>
    <property type="evidence" value="ECO:0007669"/>
    <property type="project" value="TreeGrafter"/>
</dbReference>